<dbReference type="Proteomes" id="UP000315400">
    <property type="component" value="Unassembled WGS sequence"/>
</dbReference>
<sequence>MLVYIADKDDFLGDVARNRIEERILEAMDQRGLGRVSPAEIESWRNSLQYMKNVLEPATIPSDAGVAIEYRIPQTSKRIDFILSGIDPNARESCVIVELKQWQDVETTGRDAIVATYIGGARREVCHPSYQAWSYAALLEDFNETVQADAIRLHPCAYLHNCTAEQVRDIRYKAHLDNAPAFLRRDVDSLQAFIRQHVRQGDRSRILYRLERGRIRPSKELANALASLMRGNREFVMIDDQKVAYEAGLKVAQFGQGHGKQVLIVEGGPGSGKSVVGINLLVELIQRQQVTQYVTRNQAPREVFKARLSGTLKRTRIDNLFKGSGAYMDTEPNTFDTLIVDEAHRLNRFSGFYGNQGENQIKEIIRAARTSIFFIDEAQQVTWKDIGSVEEIEHWASDQGATVHRATLQSQFRCNGSDGYLSWLDHVLQIRTSARDDLAGIDYHLEVVDSPASLRDRIRALNSNGRKARLVAGYCWDWVSKRNDPNADDICFDEYDFAMQWNLYDDGGLWLEKDHSIDQIGCIHTAQGLELDYVGVIIGPDLIVRNGEIVTRPEKRARMDQSLKGYQRDRKVDHEAADRKADRIIRNTYRTLLSRGLRGCLIWCTDAETQAWFAEQVEHARLGADTPGEMIADAQPPYEESPTAIDETEEHPVRLIPRDEVQPTDNAVPFVDLPVAAGAFADFELTAGMEPGHALDEFEYWAKLPEHIRALSDAFVARIVGQSMNRCIPDGAFCLFRANPGGTRNGKIVVVHHRDIRDPDHGGALTVKRYQSEKVVHPDHGWHHHRIILACDTLADGYEDIVLTEDQASELHVIGELKEVLSDES</sequence>
<evidence type="ECO:0000313" key="4">
    <source>
        <dbReference type="Proteomes" id="UP000315400"/>
    </source>
</evidence>
<dbReference type="Pfam" id="PF09848">
    <property type="entry name" value="SLFN-g3_helicase"/>
    <property type="match status" value="1"/>
</dbReference>
<evidence type="ECO:0000259" key="2">
    <source>
        <dbReference type="Pfam" id="PF09848"/>
    </source>
</evidence>
<name>A0A540VNC0_9GAMM</name>
<evidence type="ECO:0000313" key="3">
    <source>
        <dbReference type="EMBL" id="TQE98232.1"/>
    </source>
</evidence>
<gene>
    <name evidence="3" type="ORF">FKY71_14925</name>
</gene>
<reference evidence="3 4" key="1">
    <citation type="submission" date="2019-06" db="EMBL/GenBank/DDBJ databases">
        <title>Metagenome assembled Genome of Spiribacter salinus SL48-SHIP from the microbial mat of Salt Lake 48 (Novosibirsk region, Russia).</title>
        <authorList>
            <person name="Shipova A."/>
            <person name="Rozanov A.S."/>
            <person name="Bryanskaya A.V."/>
            <person name="Peltek S.E."/>
        </authorList>
    </citation>
    <scope>NUCLEOTIDE SEQUENCE [LARGE SCALE GENOMIC DNA]</scope>
    <source>
        <strain evidence="3">SL48-SHIP-2</strain>
    </source>
</reference>
<dbReference type="CDD" id="cd06529">
    <property type="entry name" value="S24_LexA-like"/>
    <property type="match status" value="1"/>
</dbReference>
<dbReference type="EMBL" id="VIFK01000248">
    <property type="protein sequence ID" value="TQE98232.1"/>
    <property type="molecule type" value="Genomic_DNA"/>
</dbReference>
<dbReference type="InterPro" id="IPR036286">
    <property type="entry name" value="LexA/Signal_pep-like_sf"/>
</dbReference>
<dbReference type="InterPro" id="IPR018647">
    <property type="entry name" value="SLFN_3-like_DNA/RNA_helicase"/>
</dbReference>
<dbReference type="AlphaFoldDB" id="A0A540VNC0"/>
<dbReference type="InterPro" id="IPR027417">
    <property type="entry name" value="P-loop_NTPase"/>
</dbReference>
<proteinExistence type="predicted"/>
<dbReference type="InterPro" id="IPR039418">
    <property type="entry name" value="LexA-like"/>
</dbReference>
<organism evidence="3 4">
    <name type="scientific">Spiribacter salinus</name>
    <dbReference type="NCBI Taxonomy" id="1335746"/>
    <lineage>
        <taxon>Bacteria</taxon>
        <taxon>Pseudomonadati</taxon>
        <taxon>Pseudomonadota</taxon>
        <taxon>Gammaproteobacteria</taxon>
        <taxon>Chromatiales</taxon>
        <taxon>Ectothiorhodospiraceae</taxon>
        <taxon>Spiribacter</taxon>
    </lineage>
</organism>
<feature type="domain" description="Schlafen group 3-like DNA/RNA helicase" evidence="2">
    <location>
        <begin position="260"/>
        <end position="606"/>
    </location>
</feature>
<comment type="caution">
    <text evidence="3">The sequence shown here is derived from an EMBL/GenBank/DDBJ whole genome shotgun (WGS) entry which is preliminary data.</text>
</comment>
<dbReference type="Gene3D" id="3.40.50.300">
    <property type="entry name" value="P-loop containing nucleotide triphosphate hydrolases"/>
    <property type="match status" value="1"/>
</dbReference>
<feature type="domain" description="Peptidase S24/S26A/S26B/S26C" evidence="1">
    <location>
        <begin position="686"/>
        <end position="773"/>
    </location>
</feature>
<dbReference type="SUPFAM" id="SSF52540">
    <property type="entry name" value="P-loop containing nucleoside triphosphate hydrolases"/>
    <property type="match status" value="1"/>
</dbReference>
<dbReference type="Gene3D" id="2.10.109.10">
    <property type="entry name" value="Umud Fragment, subunit A"/>
    <property type="match status" value="1"/>
</dbReference>
<protein>
    <submittedName>
        <fullName evidence="3">DUF2075 domain-containing protein</fullName>
    </submittedName>
</protein>
<evidence type="ECO:0000259" key="1">
    <source>
        <dbReference type="Pfam" id="PF00717"/>
    </source>
</evidence>
<accession>A0A540VNC0</accession>
<dbReference type="Pfam" id="PF00717">
    <property type="entry name" value="Peptidase_S24"/>
    <property type="match status" value="1"/>
</dbReference>
<dbReference type="InterPro" id="IPR015927">
    <property type="entry name" value="Peptidase_S24_S26A/B/C"/>
</dbReference>
<dbReference type="SUPFAM" id="SSF51306">
    <property type="entry name" value="LexA/Signal peptidase"/>
    <property type="match status" value="1"/>
</dbReference>